<dbReference type="AlphaFoldDB" id="A0AAN5DFP1"/>
<reference evidence="2" key="1">
    <citation type="submission" date="2022-10" db="EMBL/GenBank/DDBJ databases">
        <title>Genome assembly of Pristionchus species.</title>
        <authorList>
            <person name="Yoshida K."/>
            <person name="Sommer R.J."/>
        </authorList>
    </citation>
    <scope>NUCLEOTIDE SEQUENCE [LARGE SCALE GENOMIC DNA]</scope>
    <source>
        <strain evidence="2">RS5460</strain>
    </source>
</reference>
<dbReference type="GO" id="GO:0030332">
    <property type="term" value="F:cyclin binding"/>
    <property type="evidence" value="ECO:0007669"/>
    <property type="project" value="TreeGrafter"/>
</dbReference>
<keyword evidence="2" id="KW-1185">Reference proteome</keyword>
<proteinExistence type="predicted"/>
<protein>
    <submittedName>
        <fullName evidence="1">Uncharacterized protein</fullName>
    </submittedName>
</protein>
<organism evidence="1 2">
    <name type="scientific">Pristionchus mayeri</name>
    <dbReference type="NCBI Taxonomy" id="1317129"/>
    <lineage>
        <taxon>Eukaryota</taxon>
        <taxon>Metazoa</taxon>
        <taxon>Ecdysozoa</taxon>
        <taxon>Nematoda</taxon>
        <taxon>Chromadorea</taxon>
        <taxon>Rhabditida</taxon>
        <taxon>Rhabditina</taxon>
        <taxon>Diplogasteromorpha</taxon>
        <taxon>Diplogasteroidea</taxon>
        <taxon>Neodiplogasteridae</taxon>
        <taxon>Pristionchus</taxon>
    </lineage>
</organism>
<gene>
    <name evidence="1" type="ORF">PMAYCL1PPCAC_31417</name>
</gene>
<name>A0AAN5DFP1_9BILA</name>
<evidence type="ECO:0000313" key="2">
    <source>
        <dbReference type="Proteomes" id="UP001328107"/>
    </source>
</evidence>
<accession>A0AAN5DFP1</accession>
<dbReference type="Gene3D" id="2.120.10.80">
    <property type="entry name" value="Kelch-type beta propeller"/>
    <property type="match status" value="2"/>
</dbReference>
<dbReference type="EMBL" id="BTRK01000006">
    <property type="protein sequence ID" value="GMR61222.1"/>
    <property type="molecule type" value="Genomic_DNA"/>
</dbReference>
<dbReference type="PANTHER" id="PTHR47196:SF1">
    <property type="entry name" value="KELCH DOMAIN-CONTAINING PROTEIN 9"/>
    <property type="match status" value="1"/>
</dbReference>
<dbReference type="PANTHER" id="PTHR47196">
    <property type="entry name" value="KELCH DOMAIN-CONTAINING PROTEIN 9"/>
    <property type="match status" value="1"/>
</dbReference>
<comment type="caution">
    <text evidence="1">The sequence shown here is derived from an EMBL/GenBank/DDBJ whole genome shotgun (WGS) entry which is preliminary data.</text>
</comment>
<dbReference type="InterPro" id="IPR015915">
    <property type="entry name" value="Kelch-typ_b-propeller"/>
</dbReference>
<dbReference type="Proteomes" id="UP001328107">
    <property type="component" value="Unassembled WGS sequence"/>
</dbReference>
<sequence length="330" mass="35680">MEIQRCGGESPCLAFGACASADSGRLLLWHGGTGKEGGVPSGNLVLFDTAHEKWYTVENGPARSHHGAFVSNDRYFHVVGGWDGAKRTHDISTFDTRGGEWIKHWRPTKFPEGGGLSSHTVSGLTPGASGQTGAVVIGRLGGLRTQRCHSALLRIKGDLRAGFGFEGPIEREIESRGGHSAVGIGPRTLELLGGRADPFVGMQTEEVVLPDSFPSLQRSFWKRSSIELTAEAMAQTALSGRRYQAYVALSDQMILMHGGEPFGRMMIGQNTISSDLWVLSRDGKRWRVQQKELPALYGHSMIPIDRGHRLAVVGGLNSGGKPSRQLLIIS</sequence>
<dbReference type="SUPFAM" id="SSF117281">
    <property type="entry name" value="Kelch motif"/>
    <property type="match status" value="1"/>
</dbReference>
<evidence type="ECO:0000313" key="1">
    <source>
        <dbReference type="EMBL" id="GMR61222.1"/>
    </source>
</evidence>
<dbReference type="InterPro" id="IPR042941">
    <property type="entry name" value="KLDC9"/>
</dbReference>